<feature type="transmembrane region" description="Helical" evidence="6">
    <location>
        <begin position="438"/>
        <end position="456"/>
    </location>
</feature>
<dbReference type="Proteomes" id="UP000007887">
    <property type="component" value="Chromosome"/>
</dbReference>
<feature type="transmembrane region" description="Helical" evidence="6">
    <location>
        <begin position="306"/>
        <end position="326"/>
    </location>
</feature>
<feature type="transmembrane region" description="Helical" evidence="6">
    <location>
        <begin position="122"/>
        <end position="145"/>
    </location>
</feature>
<feature type="transmembrane region" description="Helical" evidence="6">
    <location>
        <begin position="91"/>
        <end position="110"/>
    </location>
</feature>
<evidence type="ECO:0000256" key="6">
    <source>
        <dbReference type="SAM" id="Phobius"/>
    </source>
</evidence>
<evidence type="ECO:0000313" key="7">
    <source>
        <dbReference type="EMBL" id="BAL83436.1"/>
    </source>
</evidence>
<dbReference type="PATRIC" id="fig|927704.6.peg.1790"/>
<organism evidence="7 8">
    <name type="scientific">Selenomonas ruminantium subsp. lactilytica (strain NBRC 103574 / TAM6421)</name>
    <dbReference type="NCBI Taxonomy" id="927704"/>
    <lineage>
        <taxon>Bacteria</taxon>
        <taxon>Bacillati</taxon>
        <taxon>Bacillota</taxon>
        <taxon>Negativicutes</taxon>
        <taxon>Selenomonadales</taxon>
        <taxon>Selenomonadaceae</taxon>
        <taxon>Selenomonas</taxon>
    </lineage>
</organism>
<dbReference type="eggNOG" id="COG0728">
    <property type="taxonomic scope" value="Bacteria"/>
</dbReference>
<proteinExistence type="predicted"/>
<dbReference type="KEGG" id="sri:SELR_17280"/>
<keyword evidence="3 6" id="KW-0812">Transmembrane</keyword>
<dbReference type="GO" id="GO:0005886">
    <property type="term" value="C:plasma membrane"/>
    <property type="evidence" value="ECO:0007669"/>
    <property type="project" value="UniProtKB-SubCell"/>
</dbReference>
<name>I0GRP9_SELRL</name>
<feature type="transmembrane region" description="Helical" evidence="6">
    <location>
        <begin position="468"/>
        <end position="487"/>
    </location>
</feature>
<comment type="subcellular location">
    <subcellularLocation>
        <location evidence="1">Cell membrane</location>
        <topology evidence="1">Multi-pass membrane protein</topology>
    </subcellularLocation>
</comment>
<feature type="transmembrane region" description="Helical" evidence="6">
    <location>
        <begin position="338"/>
        <end position="355"/>
    </location>
</feature>
<accession>I0GRP9</accession>
<dbReference type="InterPro" id="IPR050833">
    <property type="entry name" value="Poly_Biosynth_Transport"/>
</dbReference>
<dbReference type="AlphaFoldDB" id="I0GRP9"/>
<dbReference type="RefSeq" id="WP_014424869.1">
    <property type="nucleotide sequence ID" value="NC_017068.1"/>
</dbReference>
<gene>
    <name evidence="7" type="ordered locus">SELR_17280</name>
</gene>
<evidence type="ECO:0000256" key="5">
    <source>
        <dbReference type="ARBA" id="ARBA00023136"/>
    </source>
</evidence>
<evidence type="ECO:0000313" key="8">
    <source>
        <dbReference type="Proteomes" id="UP000007887"/>
    </source>
</evidence>
<dbReference type="HOGENOM" id="CLU_040274_1_0_9"/>
<keyword evidence="4 6" id="KW-1133">Transmembrane helix</keyword>
<feature type="transmembrane region" description="Helical" evidence="6">
    <location>
        <begin position="399"/>
        <end position="426"/>
    </location>
</feature>
<dbReference type="OrthoDB" id="8609648at2"/>
<reference evidence="7 8" key="1">
    <citation type="submission" date="2011-10" db="EMBL/GenBank/DDBJ databases">
        <title>Whole genome sequence of Selenomonas ruminantium subsp. lactilytica TAM6421.</title>
        <authorList>
            <person name="Oguchi A."/>
            <person name="Ankai A."/>
            <person name="Kaneko J."/>
            <person name="Yamada-Narita S."/>
            <person name="Fukui S."/>
            <person name="Takahashi M."/>
            <person name="Onodera T."/>
            <person name="Kojima S."/>
            <person name="Fushimi T."/>
            <person name="Abe N."/>
            <person name="Kamio Y."/>
            <person name="Yamazaki S."/>
            <person name="Fujita N."/>
        </authorList>
    </citation>
    <scope>NUCLEOTIDE SEQUENCE [LARGE SCALE GENOMIC DNA]</scope>
    <source>
        <strain evidence="8">NBRC 103574 / TAM6421</strain>
    </source>
</reference>
<evidence type="ECO:0000256" key="1">
    <source>
        <dbReference type="ARBA" id="ARBA00004651"/>
    </source>
</evidence>
<evidence type="ECO:0000256" key="4">
    <source>
        <dbReference type="ARBA" id="ARBA00022989"/>
    </source>
</evidence>
<protein>
    <submittedName>
        <fullName evidence="7">Putative membrane protein</fullName>
    </submittedName>
</protein>
<dbReference type="PANTHER" id="PTHR30250">
    <property type="entry name" value="PST FAMILY PREDICTED COLANIC ACID TRANSPORTER"/>
    <property type="match status" value="1"/>
</dbReference>
<evidence type="ECO:0000256" key="2">
    <source>
        <dbReference type="ARBA" id="ARBA00022475"/>
    </source>
</evidence>
<dbReference type="PANTHER" id="PTHR30250:SF11">
    <property type="entry name" value="O-ANTIGEN TRANSPORTER-RELATED"/>
    <property type="match status" value="1"/>
</dbReference>
<sequence>MSRTTNAWRNIFFGMINRIVKIIVPFLLRSLIIYKIGIEYLGLDGLFVSILQVLNVAELGFSSAVVFSLYRPLAEKNTTIICALLSFYRKIYRFMGAVIFGLGLLFMPFLDRIISGTIPSDMNIYVLYILYLFNTVLGYFLYAYKNSIIIADQRADIISNIDSIMLLFRCTVQIILVFVFNNYYAYVLVFPLFTILNNFLVKCITDKYYPIYVCKGDIDSALYKDIRKRVVGLMIYKLCGVSRNSFDNMFLSAYLGLYTVAVYNNYYLILTGVISVMGVVSQAVVASIGNSIATESASKNYNDFKLFNFIYMFIAGGMTIILLVTYQPFMMLWLGEDYMLPFYVVIAMSAYFYVLKMGDVRGMYNDAAGLWWEQRYRTVLEVIVNVVLNYIFIKYCGVLGVVLASLISCFLVGFLGSSFVTFKYYFGRNNLCEYLNSQIIYFFTTICIACLVLYVISVSGQLILPFEIMKRVIISLIIYFIMMWMIWHNTKNFKSAKNFFRSSISMFNKVK</sequence>
<dbReference type="EMBL" id="AP012292">
    <property type="protein sequence ID" value="BAL83436.1"/>
    <property type="molecule type" value="Genomic_DNA"/>
</dbReference>
<feature type="transmembrane region" description="Helical" evidence="6">
    <location>
        <begin position="46"/>
        <end position="70"/>
    </location>
</feature>
<feature type="transmembrane region" description="Helical" evidence="6">
    <location>
        <begin position="12"/>
        <end position="34"/>
    </location>
</feature>
<feature type="transmembrane region" description="Helical" evidence="6">
    <location>
        <begin position="183"/>
        <end position="201"/>
    </location>
</feature>
<keyword evidence="5 6" id="KW-0472">Membrane</keyword>
<evidence type="ECO:0000256" key="3">
    <source>
        <dbReference type="ARBA" id="ARBA00022692"/>
    </source>
</evidence>
<keyword evidence="2" id="KW-1003">Cell membrane</keyword>